<dbReference type="InterPro" id="IPR036397">
    <property type="entry name" value="RNaseH_sf"/>
</dbReference>
<dbReference type="SMART" id="SM00343">
    <property type="entry name" value="ZnF_C2HC"/>
    <property type="match status" value="1"/>
</dbReference>
<dbReference type="GO" id="GO:0015074">
    <property type="term" value="P:DNA integration"/>
    <property type="evidence" value="ECO:0007669"/>
    <property type="project" value="InterPro"/>
</dbReference>
<dbReference type="InterPro" id="IPR057670">
    <property type="entry name" value="SH3_retrovirus"/>
</dbReference>
<dbReference type="InterPro" id="IPR036875">
    <property type="entry name" value="Znf_CCHC_sf"/>
</dbReference>
<dbReference type="GO" id="GO:0006508">
    <property type="term" value="P:proteolysis"/>
    <property type="evidence" value="ECO:0007669"/>
    <property type="project" value="UniProtKB-KW"/>
</dbReference>
<keyword evidence="2" id="KW-0479">Metal-binding</keyword>
<dbReference type="Proteomes" id="UP000242715">
    <property type="component" value="Unassembled WGS sequence"/>
</dbReference>
<keyword evidence="5" id="KW-0862">Zinc</keyword>
<accession>A0A2Z6NY60</accession>
<dbReference type="InterPro" id="IPR013103">
    <property type="entry name" value="RVT_2"/>
</dbReference>
<keyword evidence="1" id="KW-0645">Protease</keyword>
<dbReference type="PROSITE" id="PS50994">
    <property type="entry name" value="INTEGRASE"/>
    <property type="match status" value="1"/>
</dbReference>
<dbReference type="GO" id="GO:0008270">
    <property type="term" value="F:zinc ion binding"/>
    <property type="evidence" value="ECO:0007669"/>
    <property type="project" value="UniProtKB-KW"/>
</dbReference>
<keyword evidence="11" id="KW-1185">Reference proteome</keyword>
<evidence type="ECO:0000313" key="11">
    <source>
        <dbReference type="Proteomes" id="UP000242715"/>
    </source>
</evidence>
<feature type="domain" description="Integrase catalytic" evidence="9">
    <location>
        <begin position="503"/>
        <end position="668"/>
    </location>
</feature>
<evidence type="ECO:0000313" key="10">
    <source>
        <dbReference type="EMBL" id="GAU48356.1"/>
    </source>
</evidence>
<evidence type="ECO:0000259" key="8">
    <source>
        <dbReference type="PROSITE" id="PS50158"/>
    </source>
</evidence>
<dbReference type="GO" id="GO:0003676">
    <property type="term" value="F:nucleic acid binding"/>
    <property type="evidence" value="ECO:0007669"/>
    <property type="project" value="InterPro"/>
</dbReference>
<sequence length="1300" mass="147981">MASSLENLTNSFGGKLPILDNSNNWDRWSKQMKVIFGFQEVQEVIEAGITPIAANATEAEQTAHRALKKKDFKAMFFIHQCVDLVNFQKIENATSAKECWDILEKGHSGNDKLKQVQLTTWKRQFELLQMDENESIAEYFNKITNITNQMKSCGSTVSDGDMVEKVIGTLSSKFDYITVAIMEEKDVSTMKLEELQCSLESHEQRINARAKNRTIDQALWAHTSKKGNGNKNKGKDQFKKENSQQESSKKNGDQGDSSKSDGNGKGKKFMNKKHIQCYNCQKHGHFASECRGKKAPRQYNNEESKANLAQMIVVQKQIHCCSNHMTGHKDWLVNYDASRKSNIRFADSRTIKSEGVGDVLIQGKNGNQALITGVLYVPNMQSNLLSMGQLVEKGFTMTLGNNQMKVYNVDNKLIMSAPLSQSRTLQVQFNASTSHCLASEVIHEAAWLWHLRYGHLNFQSLSNLKSNEMVSGLPVIRVPKDMCMNCLVGKQFRKSFVDHIAMRAKNKLDVVYTDVCGPFDTVSLGGNRYFVSFVDEYSRMMWLYLIKTQDEVLIVFKKFKALVEKQAERSLKILRSDGGGEYTSHEFRNFCATQDISHEITAPYTPQHNGLCERRNRTIMDMTRCMLKEKGLPNEFWGEAVTTACYVLNKSPTKRLDKVPEAIWNGSTPSVKHLRVFSSLCYRHIPDQKRKKLDNKSEALILVGYHTAGSYKLYNPITKNIVASRDVTIYEKSQWKWDNAGTSSQPTVPFTFEDVIDENDTPQATATIEPEVTHVEQHVGAHVRRSDRPRAPVSRLVNFDSIPDNLITGDGDLVHLALFVDMEPLSYANAAKSAVWRKAMEYEIHSIERNNTWDLMSLPANKKPITVKWVYKVKHLPDGSIAKHKARLVAKGFLQKPGIDFTEIFAPVARLETVRVVVALANQLSWPIVQLDVKSAFLNGTLEEEVYVEQPQGFIVKGQEDKVLKLNKALYGLKQAPRAWNKRIDDFLQQTGYSKCIVEHGIYIKGKNQNDLSLVCLYVDDLLITGSNKNEIEKIKAQMSEEFDMTDLGKLQYFLGLEFSNTNKGLIVHQKKYVTDVLKMFNMTDCNPANTPMETNLKLISRFMQKPKVTHMQAVKRIMRYLKGTIDYGILFPKPTCHKGNLIGFCDSDWCGDQVERKSTMGYVFKLFDSPISWSSKKKTVVALSTCEAKYISACYATCQGVWLLSLLKEMKMYQQDEFELMVDNKSAISLARNPIAHGRSKHIETKFHYLRDQVTKGKLKLRHCRTKLRVADILTKPLKIERFKDLRGMLKVTSLEYLN</sequence>
<name>A0A2Z6NY60_TRISU</name>
<dbReference type="PANTHER" id="PTHR42648">
    <property type="entry name" value="TRANSPOSASE, PUTATIVE-RELATED"/>
    <property type="match status" value="1"/>
</dbReference>
<feature type="region of interest" description="Disordered" evidence="7">
    <location>
        <begin position="220"/>
        <end position="268"/>
    </location>
</feature>
<keyword evidence="6" id="KW-0175">Coiled coil</keyword>
<dbReference type="InterPro" id="IPR043502">
    <property type="entry name" value="DNA/RNA_pol_sf"/>
</dbReference>
<evidence type="ECO:0000256" key="6">
    <source>
        <dbReference type="SAM" id="Coils"/>
    </source>
</evidence>
<evidence type="ECO:0000256" key="5">
    <source>
        <dbReference type="PROSITE-ProRule" id="PRU00047"/>
    </source>
</evidence>
<evidence type="ECO:0000256" key="1">
    <source>
        <dbReference type="ARBA" id="ARBA00022670"/>
    </source>
</evidence>
<organism evidence="10 11">
    <name type="scientific">Trifolium subterraneum</name>
    <name type="common">Subterranean clover</name>
    <dbReference type="NCBI Taxonomy" id="3900"/>
    <lineage>
        <taxon>Eukaryota</taxon>
        <taxon>Viridiplantae</taxon>
        <taxon>Streptophyta</taxon>
        <taxon>Embryophyta</taxon>
        <taxon>Tracheophyta</taxon>
        <taxon>Spermatophyta</taxon>
        <taxon>Magnoliopsida</taxon>
        <taxon>eudicotyledons</taxon>
        <taxon>Gunneridae</taxon>
        <taxon>Pentapetalae</taxon>
        <taxon>rosids</taxon>
        <taxon>fabids</taxon>
        <taxon>Fabales</taxon>
        <taxon>Fabaceae</taxon>
        <taxon>Papilionoideae</taxon>
        <taxon>50 kb inversion clade</taxon>
        <taxon>NPAAA clade</taxon>
        <taxon>Hologalegina</taxon>
        <taxon>IRL clade</taxon>
        <taxon>Trifolieae</taxon>
        <taxon>Trifolium</taxon>
    </lineage>
</organism>
<dbReference type="Pfam" id="PF13976">
    <property type="entry name" value="gag_pre-integrs"/>
    <property type="match status" value="1"/>
</dbReference>
<evidence type="ECO:0000256" key="7">
    <source>
        <dbReference type="SAM" id="MobiDB-lite"/>
    </source>
</evidence>
<keyword evidence="5" id="KW-0863">Zinc-finger</keyword>
<dbReference type="InterPro" id="IPR001584">
    <property type="entry name" value="Integrase_cat-core"/>
</dbReference>
<dbReference type="SUPFAM" id="SSF57756">
    <property type="entry name" value="Retrovirus zinc finger-like domains"/>
    <property type="match status" value="1"/>
</dbReference>
<dbReference type="PANTHER" id="PTHR42648:SF18">
    <property type="entry name" value="RETROTRANSPOSON, UNCLASSIFIED-LIKE PROTEIN"/>
    <property type="match status" value="1"/>
</dbReference>
<protein>
    <recommendedName>
        <fullName evidence="12">Integrase catalytic domain-containing protein</fullName>
    </recommendedName>
</protein>
<evidence type="ECO:0008006" key="12">
    <source>
        <dbReference type="Google" id="ProtNLM"/>
    </source>
</evidence>
<evidence type="ECO:0000256" key="2">
    <source>
        <dbReference type="ARBA" id="ARBA00022723"/>
    </source>
</evidence>
<evidence type="ECO:0000256" key="4">
    <source>
        <dbReference type="ARBA" id="ARBA00022801"/>
    </source>
</evidence>
<dbReference type="SUPFAM" id="SSF53098">
    <property type="entry name" value="Ribonuclease H-like"/>
    <property type="match status" value="1"/>
</dbReference>
<reference evidence="11" key="1">
    <citation type="journal article" date="2017" name="Front. Plant Sci.">
        <title>Climate Clever Clovers: New Paradigm to Reduce the Environmental Footprint of Ruminants by Breeding Low Methanogenic Forages Utilizing Haplotype Variation.</title>
        <authorList>
            <person name="Kaur P."/>
            <person name="Appels R."/>
            <person name="Bayer P.E."/>
            <person name="Keeble-Gagnere G."/>
            <person name="Wang J."/>
            <person name="Hirakawa H."/>
            <person name="Shirasawa K."/>
            <person name="Vercoe P."/>
            <person name="Stefanova K."/>
            <person name="Durmic Z."/>
            <person name="Nichols P."/>
            <person name="Revell C."/>
            <person name="Isobe S.N."/>
            <person name="Edwards D."/>
            <person name="Erskine W."/>
        </authorList>
    </citation>
    <scope>NUCLEOTIDE SEQUENCE [LARGE SCALE GENOMIC DNA]</scope>
    <source>
        <strain evidence="11">cv. Daliak</strain>
    </source>
</reference>
<dbReference type="InterPro" id="IPR012337">
    <property type="entry name" value="RNaseH-like_sf"/>
</dbReference>
<dbReference type="EMBL" id="DF974410">
    <property type="protein sequence ID" value="GAU48356.1"/>
    <property type="molecule type" value="Genomic_DNA"/>
</dbReference>
<dbReference type="OrthoDB" id="775972at2759"/>
<dbReference type="Pfam" id="PF14223">
    <property type="entry name" value="Retrotran_gag_2"/>
    <property type="match status" value="1"/>
</dbReference>
<dbReference type="Pfam" id="PF25597">
    <property type="entry name" value="SH3_retrovirus"/>
    <property type="match status" value="1"/>
</dbReference>
<dbReference type="Pfam" id="PF22936">
    <property type="entry name" value="Pol_BBD"/>
    <property type="match status" value="1"/>
</dbReference>
<dbReference type="InterPro" id="IPR054722">
    <property type="entry name" value="PolX-like_BBD"/>
</dbReference>
<feature type="coiled-coil region" evidence="6">
    <location>
        <begin position="185"/>
        <end position="212"/>
    </location>
</feature>
<keyword evidence="3" id="KW-0064">Aspartyl protease</keyword>
<dbReference type="InterPro" id="IPR001878">
    <property type="entry name" value="Znf_CCHC"/>
</dbReference>
<keyword evidence="4" id="KW-0378">Hydrolase</keyword>
<dbReference type="Pfam" id="PF07727">
    <property type="entry name" value="RVT_2"/>
    <property type="match status" value="1"/>
</dbReference>
<feature type="domain" description="CCHC-type" evidence="8">
    <location>
        <begin position="277"/>
        <end position="291"/>
    </location>
</feature>
<dbReference type="InterPro" id="IPR039537">
    <property type="entry name" value="Retrotran_Ty1/copia-like"/>
</dbReference>
<dbReference type="Pfam" id="PF00665">
    <property type="entry name" value="rve"/>
    <property type="match status" value="1"/>
</dbReference>
<proteinExistence type="predicted"/>
<dbReference type="Gene3D" id="3.30.420.10">
    <property type="entry name" value="Ribonuclease H-like superfamily/Ribonuclease H"/>
    <property type="match status" value="1"/>
</dbReference>
<evidence type="ECO:0000259" key="9">
    <source>
        <dbReference type="PROSITE" id="PS50994"/>
    </source>
</evidence>
<dbReference type="InterPro" id="IPR025724">
    <property type="entry name" value="GAG-pre-integrase_dom"/>
</dbReference>
<gene>
    <name evidence="10" type="ORF">TSUD_282590</name>
</gene>
<dbReference type="CDD" id="cd09272">
    <property type="entry name" value="RNase_HI_RT_Ty1"/>
    <property type="match status" value="1"/>
</dbReference>
<dbReference type="Pfam" id="PF00098">
    <property type="entry name" value="zf-CCHC"/>
    <property type="match status" value="1"/>
</dbReference>
<dbReference type="SUPFAM" id="SSF56672">
    <property type="entry name" value="DNA/RNA polymerases"/>
    <property type="match status" value="1"/>
</dbReference>
<feature type="compositionally biased region" description="Basic and acidic residues" evidence="7">
    <location>
        <begin position="233"/>
        <end position="264"/>
    </location>
</feature>
<dbReference type="PROSITE" id="PS50158">
    <property type="entry name" value="ZF_CCHC"/>
    <property type="match status" value="1"/>
</dbReference>
<evidence type="ECO:0000256" key="3">
    <source>
        <dbReference type="ARBA" id="ARBA00022750"/>
    </source>
</evidence>
<dbReference type="GO" id="GO:0004190">
    <property type="term" value="F:aspartic-type endopeptidase activity"/>
    <property type="evidence" value="ECO:0007669"/>
    <property type="project" value="UniProtKB-KW"/>
</dbReference>